<keyword evidence="6 10" id="KW-0812">Transmembrane</keyword>
<sequence>MGKSLMQKGTLGMLGALVTLGLFVFMAYLVKQPPVEYQEQTATPEPLVHMPDREEPRPIRDTTPPPMPEPIKPVEIATTAESSGSEVAVDSPTIELPPVSHGSSNFGNSDYDAVPVVQIQPNYPISAAQNGKEGFVVLGFDIAADGSTTNVRVLDANPKRTFDAAARDAVKRWKYKPKMVDGKPVGVSNQQIRLDFSLDQRI</sequence>
<comment type="similarity">
    <text evidence="2 10">Belongs to the TonB family.</text>
</comment>
<keyword evidence="14" id="KW-1185">Reference proteome</keyword>
<keyword evidence="7 10" id="KW-0653">Protein transport</keyword>
<evidence type="ECO:0000256" key="5">
    <source>
        <dbReference type="ARBA" id="ARBA00022519"/>
    </source>
</evidence>
<evidence type="ECO:0000256" key="8">
    <source>
        <dbReference type="ARBA" id="ARBA00022989"/>
    </source>
</evidence>
<reference evidence="13 14" key="1">
    <citation type="journal article" date="2012" name="Antonie Van Leeuwenhoek">
        <title>Shewanella litorisediminis sp. nov., a gammaproteobacterium isolated from a tidal flat sediment.</title>
        <authorList>
            <person name="Lee M.H."/>
            <person name="Yoon J.H."/>
        </authorList>
    </citation>
    <scope>NUCLEOTIDE SEQUENCE [LARGE SCALE GENOMIC DNA]</scope>
    <source>
        <strain evidence="13 14">SMK1-12</strain>
    </source>
</reference>
<evidence type="ECO:0000256" key="10">
    <source>
        <dbReference type="RuleBase" id="RU362123"/>
    </source>
</evidence>
<feature type="region of interest" description="Disordered" evidence="11">
    <location>
        <begin position="40"/>
        <end position="70"/>
    </location>
</feature>
<dbReference type="InterPro" id="IPR051045">
    <property type="entry name" value="TonB-dependent_transducer"/>
</dbReference>
<proteinExistence type="inferred from homology"/>
<evidence type="ECO:0000259" key="12">
    <source>
        <dbReference type="PROSITE" id="PS52015"/>
    </source>
</evidence>
<keyword evidence="9 10" id="KW-0472">Membrane</keyword>
<dbReference type="Proteomes" id="UP000596252">
    <property type="component" value="Chromosome"/>
</dbReference>
<dbReference type="PROSITE" id="PS52015">
    <property type="entry name" value="TONB_CTD"/>
    <property type="match status" value="1"/>
</dbReference>
<evidence type="ECO:0000313" key="13">
    <source>
        <dbReference type="EMBL" id="QRH01669.1"/>
    </source>
</evidence>
<name>A0ABX7G309_9GAMM</name>
<keyword evidence="10" id="KW-0735">Signal-anchor</keyword>
<dbReference type="RefSeq" id="WP_203325342.1">
    <property type="nucleotide sequence ID" value="NZ_CP069213.1"/>
</dbReference>
<feature type="domain" description="TonB C-terminal" evidence="12">
    <location>
        <begin position="108"/>
        <end position="202"/>
    </location>
</feature>
<comment type="subcellular location">
    <subcellularLocation>
        <location evidence="1 10">Cell inner membrane</location>
        <topology evidence="1 10">Single-pass membrane protein</topology>
        <orientation evidence="1 10">Periplasmic side</orientation>
    </subcellularLocation>
</comment>
<evidence type="ECO:0000256" key="9">
    <source>
        <dbReference type="ARBA" id="ARBA00023136"/>
    </source>
</evidence>
<organism evidence="13 14">
    <name type="scientific">Shewanella litorisediminis</name>
    <dbReference type="NCBI Taxonomy" id="1173586"/>
    <lineage>
        <taxon>Bacteria</taxon>
        <taxon>Pseudomonadati</taxon>
        <taxon>Pseudomonadota</taxon>
        <taxon>Gammaproteobacteria</taxon>
        <taxon>Alteromonadales</taxon>
        <taxon>Shewanellaceae</taxon>
        <taxon>Shewanella</taxon>
    </lineage>
</organism>
<dbReference type="PANTHER" id="PTHR33446:SF14">
    <property type="entry name" value="PROTEIN TONB"/>
    <property type="match status" value="1"/>
</dbReference>
<evidence type="ECO:0000256" key="6">
    <source>
        <dbReference type="ARBA" id="ARBA00022692"/>
    </source>
</evidence>
<accession>A0ABX7G309</accession>
<feature type="compositionally biased region" description="Basic and acidic residues" evidence="11">
    <location>
        <begin position="50"/>
        <end position="60"/>
    </location>
</feature>
<dbReference type="EMBL" id="CP069213">
    <property type="protein sequence ID" value="QRH01669.1"/>
    <property type="molecule type" value="Genomic_DNA"/>
</dbReference>
<evidence type="ECO:0000256" key="4">
    <source>
        <dbReference type="ARBA" id="ARBA00022475"/>
    </source>
</evidence>
<keyword evidence="8 10" id="KW-1133">Transmembrane helix</keyword>
<keyword evidence="5 10" id="KW-0997">Cell inner membrane</keyword>
<dbReference type="InterPro" id="IPR003538">
    <property type="entry name" value="TonB"/>
</dbReference>
<protein>
    <recommendedName>
        <fullName evidence="10">Protein TonB</fullName>
    </recommendedName>
</protein>
<dbReference type="Gene3D" id="3.30.1150.10">
    <property type="match status" value="1"/>
</dbReference>
<evidence type="ECO:0000256" key="2">
    <source>
        <dbReference type="ARBA" id="ARBA00006555"/>
    </source>
</evidence>
<dbReference type="InterPro" id="IPR037682">
    <property type="entry name" value="TonB_C"/>
</dbReference>
<dbReference type="InterPro" id="IPR006260">
    <property type="entry name" value="TonB/TolA_C"/>
</dbReference>
<evidence type="ECO:0000256" key="11">
    <source>
        <dbReference type="SAM" id="MobiDB-lite"/>
    </source>
</evidence>
<evidence type="ECO:0000313" key="14">
    <source>
        <dbReference type="Proteomes" id="UP000596252"/>
    </source>
</evidence>
<dbReference type="NCBIfam" id="TIGR01352">
    <property type="entry name" value="tonB_Cterm"/>
    <property type="match status" value="1"/>
</dbReference>
<dbReference type="PANTHER" id="PTHR33446">
    <property type="entry name" value="PROTEIN TONB-RELATED"/>
    <property type="match status" value="1"/>
</dbReference>
<evidence type="ECO:0000256" key="7">
    <source>
        <dbReference type="ARBA" id="ARBA00022927"/>
    </source>
</evidence>
<dbReference type="PRINTS" id="PR01374">
    <property type="entry name" value="TONBPROTEIN"/>
</dbReference>
<dbReference type="SUPFAM" id="SSF74653">
    <property type="entry name" value="TolA/TonB C-terminal domain"/>
    <property type="match status" value="1"/>
</dbReference>
<gene>
    <name evidence="13" type="ORF">JQC75_17780</name>
</gene>
<evidence type="ECO:0000256" key="1">
    <source>
        <dbReference type="ARBA" id="ARBA00004383"/>
    </source>
</evidence>
<keyword evidence="4 10" id="KW-1003">Cell membrane</keyword>
<evidence type="ECO:0000256" key="3">
    <source>
        <dbReference type="ARBA" id="ARBA00022448"/>
    </source>
</evidence>
<dbReference type="Pfam" id="PF03544">
    <property type="entry name" value="TonB_C"/>
    <property type="match status" value="1"/>
</dbReference>
<comment type="function">
    <text evidence="10">Interacts with outer membrane receptor proteins that carry out high-affinity binding and energy dependent uptake into the periplasmic space of specific substrates. It could act to transduce energy from the cytoplasmic membrane to specific energy-requiring processes in the outer membrane, resulting in the release into the periplasm of ligands bound by these outer membrane proteins.</text>
</comment>
<keyword evidence="3 10" id="KW-0813">Transport</keyword>
<feature type="transmembrane region" description="Helical" evidence="10">
    <location>
        <begin position="12"/>
        <end position="30"/>
    </location>
</feature>